<accession>A0A7W8CW36</accession>
<keyword evidence="2" id="KW-1185">Reference proteome</keyword>
<dbReference type="Proteomes" id="UP000525923">
    <property type="component" value="Unassembled WGS sequence"/>
</dbReference>
<evidence type="ECO:0000313" key="1">
    <source>
        <dbReference type="EMBL" id="MBB5181548.1"/>
    </source>
</evidence>
<dbReference type="EMBL" id="JACHHE010000010">
    <property type="protein sequence ID" value="MBB5181548.1"/>
    <property type="molecule type" value="Genomic_DNA"/>
</dbReference>
<dbReference type="RefSeq" id="WP_135504796.1">
    <property type="nucleotide sequence ID" value="NZ_JACHHE010000010.1"/>
</dbReference>
<organism evidence="1 2">
    <name type="scientific">Planococcus koreensis</name>
    <dbReference type="NCBI Taxonomy" id="112331"/>
    <lineage>
        <taxon>Bacteria</taxon>
        <taxon>Bacillati</taxon>
        <taxon>Bacillota</taxon>
        <taxon>Bacilli</taxon>
        <taxon>Bacillales</taxon>
        <taxon>Caryophanaceae</taxon>
        <taxon>Planococcus</taxon>
    </lineage>
</organism>
<name>A0A7W8CW36_9BACL</name>
<dbReference type="AlphaFoldDB" id="A0A7W8CW36"/>
<sequence>MLEKQEGKINEIVYDHTAYRGGKYRLYPTIDGLKELLGELIEADATTEYLRINPFYVNEKVNLQREFGRFMFFLECRESYTEEDEVAAIIENLEGEESLTPVVDWEKGKALYPLCRFDDPERFAQALKNFWAYLDIGIPQMLAMAKEDLNLKEDDLGFGYFCFEIESE</sequence>
<reference evidence="1 2" key="1">
    <citation type="submission" date="2020-08" db="EMBL/GenBank/DDBJ databases">
        <title>Genomic Encyclopedia of Type Strains, Phase IV (KMG-IV): sequencing the most valuable type-strain genomes for metagenomic binning, comparative biology and taxonomic classification.</title>
        <authorList>
            <person name="Goeker M."/>
        </authorList>
    </citation>
    <scope>NUCLEOTIDE SEQUENCE [LARGE SCALE GENOMIC DNA]</scope>
    <source>
        <strain evidence="1 2">DSM 15895</strain>
    </source>
</reference>
<comment type="caution">
    <text evidence="1">The sequence shown here is derived from an EMBL/GenBank/DDBJ whole genome shotgun (WGS) entry which is preliminary data.</text>
</comment>
<gene>
    <name evidence="1" type="ORF">HNQ44_003013</name>
</gene>
<proteinExistence type="predicted"/>
<protein>
    <submittedName>
        <fullName evidence="1">Uncharacterized protein</fullName>
    </submittedName>
</protein>
<evidence type="ECO:0000313" key="2">
    <source>
        <dbReference type="Proteomes" id="UP000525923"/>
    </source>
</evidence>
<dbReference type="OrthoDB" id="2862064at2"/>